<accession>A0A319EB16</accession>
<organism evidence="4 5">
    <name type="scientific">Aspergillus ellipticus CBS 707.79</name>
    <dbReference type="NCBI Taxonomy" id="1448320"/>
    <lineage>
        <taxon>Eukaryota</taxon>
        <taxon>Fungi</taxon>
        <taxon>Dikarya</taxon>
        <taxon>Ascomycota</taxon>
        <taxon>Pezizomycotina</taxon>
        <taxon>Eurotiomycetes</taxon>
        <taxon>Eurotiomycetidae</taxon>
        <taxon>Eurotiales</taxon>
        <taxon>Aspergillaceae</taxon>
        <taxon>Aspergillus</taxon>
        <taxon>Aspergillus subgen. Circumdati</taxon>
    </lineage>
</organism>
<dbReference type="CDD" id="cd01767">
    <property type="entry name" value="UBX"/>
    <property type="match status" value="1"/>
</dbReference>
<dbReference type="SUPFAM" id="SSF46934">
    <property type="entry name" value="UBA-like"/>
    <property type="match status" value="1"/>
</dbReference>
<dbReference type="SMART" id="SM00594">
    <property type="entry name" value="UAS"/>
    <property type="match status" value="1"/>
</dbReference>
<dbReference type="CDD" id="cd14273">
    <property type="entry name" value="UBA_TAP-C_like"/>
    <property type="match status" value="1"/>
</dbReference>
<dbReference type="Pfam" id="PF14555">
    <property type="entry name" value="UBA_4"/>
    <property type="match status" value="1"/>
</dbReference>
<dbReference type="InterPro" id="IPR029071">
    <property type="entry name" value="Ubiquitin-like_domsf"/>
</dbReference>
<dbReference type="SUPFAM" id="SSF52833">
    <property type="entry name" value="Thioredoxin-like"/>
    <property type="match status" value="1"/>
</dbReference>
<gene>
    <name evidence="4" type="ORF">BO71DRAFT_395757</name>
</gene>
<dbReference type="OrthoDB" id="1026733at2759"/>
<dbReference type="EMBL" id="KZ825817">
    <property type="protein sequence ID" value="PYH97938.1"/>
    <property type="molecule type" value="Genomic_DNA"/>
</dbReference>
<dbReference type="InterPro" id="IPR050730">
    <property type="entry name" value="UBX_domain-protein"/>
</dbReference>
<evidence type="ECO:0000256" key="2">
    <source>
        <dbReference type="SAM" id="MobiDB-lite"/>
    </source>
</evidence>
<dbReference type="STRING" id="1448320.A0A319EB16"/>
<dbReference type="InterPro" id="IPR006577">
    <property type="entry name" value="UAS"/>
</dbReference>
<dbReference type="SUPFAM" id="SSF54236">
    <property type="entry name" value="Ubiquitin-like"/>
    <property type="match status" value="1"/>
</dbReference>
<evidence type="ECO:0000313" key="4">
    <source>
        <dbReference type="EMBL" id="PYH97938.1"/>
    </source>
</evidence>
<dbReference type="PANTHER" id="PTHR23322:SF1">
    <property type="entry name" value="FAS-ASSOCIATED FACTOR 2"/>
    <property type="match status" value="1"/>
</dbReference>
<dbReference type="InterPro" id="IPR009060">
    <property type="entry name" value="UBA-like_sf"/>
</dbReference>
<dbReference type="Pfam" id="PF00789">
    <property type="entry name" value="UBX"/>
    <property type="match status" value="1"/>
</dbReference>
<keyword evidence="1" id="KW-0175">Coiled coil</keyword>
<dbReference type="GO" id="GO:0005783">
    <property type="term" value="C:endoplasmic reticulum"/>
    <property type="evidence" value="ECO:0007669"/>
    <property type="project" value="TreeGrafter"/>
</dbReference>
<sequence length="513" mass="57515">MSSSGLDIAQLSDSERSALETYTAVTGQEHSEAIPMLRRSQWNVQIAISKFFDGEGPDPVEEARAALNTPPPRPSRQTQNLLNEDIAAQFAPSTSRSAAEPAPRIDTQSEDQSVYRPPFLLALLFTPLNILYRLLYNSFRLFGTLFPFLPRLFNTTANPALQGSRRNTNGRRSLGPKDTAARFIREFDEEYGTNSIGFLENGYNMALEKAHRDLKLLLIVLLAPEHDDTNGWVRDTLLSREVTAFISDPSNGVLVWGGNVQDSEAYQVANTLRCTKFPFAAAIVHSPGVSSTAMSVVSRISGTTSPAEFVEKLRLAISQNQEPLERIRATRAEQQASRSLREQQDSAYERSLAIDRERARQRREAEAARQREEQEAAERQAAEEKRIQDLQQWKQWRAQSISEEPGPDIKEAVRISIRLPSGERVIRKFAPEASLDELYAFVECYDILTEPTEKAAVKPEGFEHQYGFRLVSPMPRVVYEVDAGGSIREAIGRGGNLLVEPIDDESDEDEEES</sequence>
<dbReference type="PROSITE" id="PS50033">
    <property type="entry name" value="UBX"/>
    <property type="match status" value="1"/>
</dbReference>
<feature type="region of interest" description="Disordered" evidence="2">
    <location>
        <begin position="331"/>
        <end position="384"/>
    </location>
</feature>
<dbReference type="GO" id="GO:0043130">
    <property type="term" value="F:ubiquitin binding"/>
    <property type="evidence" value="ECO:0007669"/>
    <property type="project" value="TreeGrafter"/>
</dbReference>
<name>A0A319EB16_9EURO</name>
<dbReference type="Proteomes" id="UP000247810">
    <property type="component" value="Unassembled WGS sequence"/>
</dbReference>
<evidence type="ECO:0000259" key="3">
    <source>
        <dbReference type="PROSITE" id="PS50033"/>
    </source>
</evidence>
<evidence type="ECO:0000313" key="5">
    <source>
        <dbReference type="Proteomes" id="UP000247810"/>
    </source>
</evidence>
<keyword evidence="5" id="KW-1185">Reference proteome</keyword>
<feature type="domain" description="UBX" evidence="3">
    <location>
        <begin position="408"/>
        <end position="490"/>
    </location>
</feature>
<proteinExistence type="predicted"/>
<feature type="compositionally biased region" description="Basic and acidic residues" evidence="2">
    <location>
        <begin position="339"/>
        <end position="384"/>
    </location>
</feature>
<dbReference type="VEuPathDB" id="FungiDB:BO71DRAFT_395757"/>
<reference evidence="4 5" key="1">
    <citation type="submission" date="2018-02" db="EMBL/GenBank/DDBJ databases">
        <title>The genomes of Aspergillus section Nigri reveals drivers in fungal speciation.</title>
        <authorList>
            <consortium name="DOE Joint Genome Institute"/>
            <person name="Vesth T.C."/>
            <person name="Nybo J."/>
            <person name="Theobald S."/>
            <person name="Brandl J."/>
            <person name="Frisvad J.C."/>
            <person name="Nielsen K.F."/>
            <person name="Lyhne E.K."/>
            <person name="Kogle M.E."/>
            <person name="Kuo A."/>
            <person name="Riley R."/>
            <person name="Clum A."/>
            <person name="Nolan M."/>
            <person name="Lipzen A."/>
            <person name="Salamov A."/>
            <person name="Henrissat B."/>
            <person name="Wiebenga A."/>
            <person name="De vries R.P."/>
            <person name="Grigoriev I.V."/>
            <person name="Mortensen U.H."/>
            <person name="Andersen M.R."/>
            <person name="Baker S.E."/>
        </authorList>
    </citation>
    <scope>NUCLEOTIDE SEQUENCE [LARGE SCALE GENOMIC DNA]</scope>
    <source>
        <strain evidence="4 5">CBS 707.79</strain>
    </source>
</reference>
<dbReference type="InterPro" id="IPR036249">
    <property type="entry name" value="Thioredoxin-like_sf"/>
</dbReference>
<dbReference type="AlphaFoldDB" id="A0A319EB16"/>
<dbReference type="PANTHER" id="PTHR23322">
    <property type="entry name" value="FAS-ASSOCIATED PROTEIN"/>
    <property type="match status" value="1"/>
</dbReference>
<feature type="region of interest" description="Disordered" evidence="2">
    <location>
        <begin position="59"/>
        <end position="78"/>
    </location>
</feature>
<dbReference type="InterPro" id="IPR001012">
    <property type="entry name" value="UBX_dom"/>
</dbReference>
<dbReference type="Gene3D" id="3.10.20.90">
    <property type="entry name" value="Phosphatidylinositol 3-kinase Catalytic Subunit, Chain A, domain 1"/>
    <property type="match status" value="1"/>
</dbReference>
<protein>
    <submittedName>
        <fullName evidence="4">UBX domain protein</fullName>
    </submittedName>
</protein>
<evidence type="ECO:0000256" key="1">
    <source>
        <dbReference type="ARBA" id="ARBA00023054"/>
    </source>
</evidence>
<dbReference type="Gene3D" id="1.10.8.10">
    <property type="entry name" value="DNA helicase RuvA subunit, C-terminal domain"/>
    <property type="match status" value="1"/>
</dbReference>
<dbReference type="GO" id="GO:0036503">
    <property type="term" value="P:ERAD pathway"/>
    <property type="evidence" value="ECO:0007669"/>
    <property type="project" value="TreeGrafter"/>
</dbReference>
<dbReference type="Gene3D" id="3.40.30.10">
    <property type="entry name" value="Glutaredoxin"/>
    <property type="match status" value="1"/>
</dbReference>